<evidence type="ECO:0000256" key="2">
    <source>
        <dbReference type="ARBA" id="ARBA00023315"/>
    </source>
</evidence>
<evidence type="ECO:0000313" key="5">
    <source>
        <dbReference type="EMBL" id="MCF6137746.1"/>
    </source>
</evidence>
<dbReference type="RefSeq" id="WP_236333585.1">
    <property type="nucleotide sequence ID" value="NZ_JAKIJS010000001.1"/>
</dbReference>
<dbReference type="InterPro" id="IPR000182">
    <property type="entry name" value="GNAT_dom"/>
</dbReference>
<evidence type="ECO:0000259" key="4">
    <source>
        <dbReference type="PROSITE" id="PS51186"/>
    </source>
</evidence>
<accession>A0ABS9H0Z3</accession>
<reference evidence="5 6" key="1">
    <citation type="submission" date="2022-01" db="EMBL/GenBank/DDBJ databases">
        <title>Alkalihalobacillus sp. EGI L200015, a novel bacterium isolated from a salt lake sediment.</title>
        <authorList>
            <person name="Gao L."/>
            <person name="Fang B.-Z."/>
            <person name="Li W.-J."/>
        </authorList>
    </citation>
    <scope>NUCLEOTIDE SEQUENCE [LARGE SCALE GENOMIC DNA]</scope>
    <source>
        <strain evidence="5 6">KCTC 12718</strain>
    </source>
</reference>
<feature type="domain" description="N-acetyltransferase" evidence="4">
    <location>
        <begin position="3"/>
        <end position="169"/>
    </location>
</feature>
<dbReference type="PANTHER" id="PTHR43792:SF8">
    <property type="entry name" value="[RIBOSOMAL PROTEIN US5]-ALANINE N-ACETYLTRANSFERASE"/>
    <property type="match status" value="1"/>
</dbReference>
<gene>
    <name evidence="5" type="ORF">L2716_08385</name>
</gene>
<dbReference type="SUPFAM" id="SSF55729">
    <property type="entry name" value="Acyl-CoA N-acyltransferases (Nat)"/>
    <property type="match status" value="1"/>
</dbReference>
<sequence length="169" mass="19745">MEVFIERINVSDAEDLYQFELENRDFFERSVPSRGDDYYKPEIFKARHKKLIEEQTQKGSRFYLIKNETGSILGRINLVMDESHSIGDLGYRVGQIHTGKGIVTQALKLLLEDLIDLEIKQVNAQTTTNNIASRRILEKNGFEYVGNDEDYFEMNGQMLQFVYYAWTNN</sequence>
<dbReference type="Gene3D" id="3.40.630.30">
    <property type="match status" value="1"/>
</dbReference>
<dbReference type="Proteomes" id="UP001649381">
    <property type="component" value="Unassembled WGS sequence"/>
</dbReference>
<keyword evidence="1" id="KW-0808">Transferase</keyword>
<evidence type="ECO:0000256" key="3">
    <source>
        <dbReference type="ARBA" id="ARBA00038502"/>
    </source>
</evidence>
<dbReference type="InterPro" id="IPR016181">
    <property type="entry name" value="Acyl_CoA_acyltransferase"/>
</dbReference>
<dbReference type="PROSITE" id="PS51186">
    <property type="entry name" value="GNAT"/>
    <property type="match status" value="1"/>
</dbReference>
<dbReference type="PANTHER" id="PTHR43792">
    <property type="entry name" value="GNAT FAMILY, PUTATIVE (AFU_ORTHOLOGUE AFUA_3G00765)-RELATED-RELATED"/>
    <property type="match status" value="1"/>
</dbReference>
<comment type="similarity">
    <text evidence="3">Belongs to the acetyltransferase family. RimJ subfamily.</text>
</comment>
<evidence type="ECO:0000313" key="6">
    <source>
        <dbReference type="Proteomes" id="UP001649381"/>
    </source>
</evidence>
<protein>
    <submittedName>
        <fullName evidence="5">GNAT family N-acetyltransferase</fullName>
    </submittedName>
</protein>
<proteinExistence type="inferred from homology"/>
<keyword evidence="2" id="KW-0012">Acyltransferase</keyword>
<dbReference type="Pfam" id="PF13302">
    <property type="entry name" value="Acetyltransf_3"/>
    <property type="match status" value="1"/>
</dbReference>
<organism evidence="5 6">
    <name type="scientific">Pseudalkalibacillus berkeleyi</name>
    <dbReference type="NCBI Taxonomy" id="1069813"/>
    <lineage>
        <taxon>Bacteria</taxon>
        <taxon>Bacillati</taxon>
        <taxon>Bacillota</taxon>
        <taxon>Bacilli</taxon>
        <taxon>Bacillales</taxon>
        <taxon>Fictibacillaceae</taxon>
        <taxon>Pseudalkalibacillus</taxon>
    </lineage>
</organism>
<comment type="caution">
    <text evidence="5">The sequence shown here is derived from an EMBL/GenBank/DDBJ whole genome shotgun (WGS) entry which is preliminary data.</text>
</comment>
<keyword evidence="6" id="KW-1185">Reference proteome</keyword>
<dbReference type="InterPro" id="IPR051531">
    <property type="entry name" value="N-acetyltransferase"/>
</dbReference>
<name>A0ABS9H0Z3_9BACL</name>
<evidence type="ECO:0000256" key="1">
    <source>
        <dbReference type="ARBA" id="ARBA00022679"/>
    </source>
</evidence>
<dbReference type="EMBL" id="JAKIJS010000001">
    <property type="protein sequence ID" value="MCF6137746.1"/>
    <property type="molecule type" value="Genomic_DNA"/>
</dbReference>